<evidence type="ECO:0000256" key="1">
    <source>
        <dbReference type="SAM" id="MobiDB-lite"/>
    </source>
</evidence>
<evidence type="ECO:0000313" key="2">
    <source>
        <dbReference type="EMBL" id="SYW75062.1"/>
    </source>
</evidence>
<keyword evidence="3" id="KW-1185">Reference proteome</keyword>
<organism evidence="2 3">
    <name type="scientific">Ustilago bromivora</name>
    <dbReference type="NCBI Taxonomy" id="307758"/>
    <lineage>
        <taxon>Eukaryota</taxon>
        <taxon>Fungi</taxon>
        <taxon>Dikarya</taxon>
        <taxon>Basidiomycota</taxon>
        <taxon>Ustilaginomycotina</taxon>
        <taxon>Ustilaginomycetes</taxon>
        <taxon>Ustilaginales</taxon>
        <taxon>Ustilaginaceae</taxon>
        <taxon>Ustilago</taxon>
    </lineage>
</organism>
<comment type="caution">
    <text evidence="2">The sequence shown here is derived from an EMBL/GenBank/DDBJ whole genome shotgun (WGS) entry which is preliminary data.</text>
</comment>
<dbReference type="InterPro" id="IPR036397">
    <property type="entry name" value="RNaseH_sf"/>
</dbReference>
<feature type="compositionally biased region" description="Low complexity" evidence="1">
    <location>
        <begin position="1"/>
        <end position="21"/>
    </location>
</feature>
<proteinExistence type="predicted"/>
<feature type="region of interest" description="Disordered" evidence="1">
    <location>
        <begin position="1"/>
        <end position="34"/>
    </location>
</feature>
<evidence type="ECO:0000313" key="3">
    <source>
        <dbReference type="Proteomes" id="UP000658997"/>
    </source>
</evidence>
<dbReference type="EMBL" id="ULHB01000004">
    <property type="protein sequence ID" value="SYW75062.1"/>
    <property type="molecule type" value="Genomic_DNA"/>
</dbReference>
<name>A0A8H8QH34_9BASI</name>
<dbReference type="Gene3D" id="3.30.420.10">
    <property type="entry name" value="Ribonuclease H-like superfamily/Ribonuclease H"/>
    <property type="match status" value="1"/>
</dbReference>
<dbReference type="AlphaFoldDB" id="A0A8H8QH34"/>
<gene>
    <name evidence="2" type="ORF">UBRO2_00472</name>
</gene>
<accession>A0A8H8QH34</accession>
<dbReference type="GO" id="GO:0003676">
    <property type="term" value="F:nucleic acid binding"/>
    <property type="evidence" value="ECO:0007669"/>
    <property type="project" value="InterPro"/>
</dbReference>
<protein>
    <recommendedName>
        <fullName evidence="4">Tc1-like transposase DDE domain-containing protein</fullName>
    </recommendedName>
</protein>
<dbReference type="Proteomes" id="UP000658997">
    <property type="component" value="Unassembled WGS sequence"/>
</dbReference>
<evidence type="ECO:0008006" key="4">
    <source>
        <dbReference type="Google" id="ProtNLM"/>
    </source>
</evidence>
<sequence length="394" mass="44057">MELVQTNSTSSRSGGNSPTTTKSRGALPPKDPFPEVLDWAEEVEIAEAKKARNETRKAERRDKAAQVKQAKLAQLAADRLAGKPPPLHKTIHNFKERGSFQTKAQSGHPHSWTATSDHYLQCEVLKNLFLSWRQLSSLLGDIPITQLWKAAYQAGINCHIALQKLFLTAKNRHKHLEWAKANGSTDWRGVLFTDEAAVKVGYQPGRTWVSCQKNTGEDINNMVPTFRSGRFSIRVWAGIAYNLKTLLVVLPLAPRKKRLGSGNQWDPAENLTAVRYHDWIINGLLGDAVTAVSAYPDGLSVVEDSSSCHQAAICKQRQAEYNIQTQEHPPALPDLNPIENIWYVVKNLLGKCLPVPKTWDELARAAEEVWNTQITLEHINPVVSGCAPRTRNMW</sequence>
<reference evidence="2" key="1">
    <citation type="submission" date="2018-08" db="EMBL/GenBank/DDBJ databases">
        <authorList>
            <person name="Guldener U."/>
        </authorList>
    </citation>
    <scope>NUCLEOTIDE SEQUENCE</scope>
    <source>
        <strain evidence="2">UB2</strain>
    </source>
</reference>